<gene>
    <name evidence="1" type="ORF">C7A17_03270</name>
</gene>
<evidence type="ECO:0000313" key="2">
    <source>
        <dbReference type="Proteomes" id="UP000238327"/>
    </source>
</evidence>
<dbReference type="Proteomes" id="UP000238327">
    <property type="component" value="Chromosome"/>
</dbReference>
<dbReference type="RefSeq" id="WP_106736665.1">
    <property type="nucleotide sequence ID" value="NZ_CP027657.1"/>
</dbReference>
<dbReference type="AlphaFoldDB" id="A0A2R3QJ60"/>
<dbReference type="InterPro" id="IPR011463">
    <property type="entry name" value="DUF1569"/>
</dbReference>
<proteinExistence type="predicted"/>
<sequence length="176" mass="19181">MRRRTLLKGAAVGGVAALGVGFWALPTSPRPAAVSLEGARQVLDELHGRALLSSRGWSPKEVFNHCAQSIEYSMDGYPELKPAWFRHSVGPAAFAVFSARGAMRHPLDEVIPGAAPLAEPASQELALQRLQAAFERFASYEGELQPHFAYGALDHAEYAEAHVMHLYNHLSLIRPA</sequence>
<dbReference type="EMBL" id="CP027657">
    <property type="protein sequence ID" value="AVO51821.1"/>
    <property type="molecule type" value="Genomic_DNA"/>
</dbReference>
<accession>A0A2R3QJ60</accession>
<protein>
    <recommendedName>
        <fullName evidence="3">DUF1569 domain-containing protein</fullName>
    </recommendedName>
</protein>
<name>A0A2R3QJ60_ECTME</name>
<dbReference type="OrthoDB" id="336237at2"/>
<evidence type="ECO:0008006" key="3">
    <source>
        <dbReference type="Google" id="ProtNLM"/>
    </source>
</evidence>
<evidence type="ECO:0000313" key="1">
    <source>
        <dbReference type="EMBL" id="AVO51821.1"/>
    </source>
</evidence>
<reference evidence="1 2" key="1">
    <citation type="submission" date="2018-03" db="EMBL/GenBank/DDBJ databases">
        <title>Complete genome sequence and methylome analysis of Pseudomonas mendocina NEB 698.</title>
        <authorList>
            <person name="Morgan R.D."/>
        </authorList>
    </citation>
    <scope>NUCLEOTIDE SEQUENCE [LARGE SCALE GENOMIC DNA]</scope>
    <source>
        <strain evidence="1 2">NEB698</strain>
    </source>
</reference>
<dbReference type="STRING" id="1001585.MDS_3578"/>
<dbReference type="Pfam" id="PF07606">
    <property type="entry name" value="DUF1569"/>
    <property type="match status" value="1"/>
</dbReference>
<organism evidence="1 2">
    <name type="scientific">Ectopseudomonas mendocina</name>
    <name type="common">Pseudomonas mendocina</name>
    <dbReference type="NCBI Taxonomy" id="300"/>
    <lineage>
        <taxon>Bacteria</taxon>
        <taxon>Pseudomonadati</taxon>
        <taxon>Pseudomonadota</taxon>
        <taxon>Gammaproteobacteria</taxon>
        <taxon>Pseudomonadales</taxon>
        <taxon>Pseudomonadaceae</taxon>
        <taxon>Ectopseudomonas</taxon>
    </lineage>
</organism>